<dbReference type="InterPro" id="IPR005545">
    <property type="entry name" value="YCII"/>
</dbReference>
<gene>
    <name evidence="2" type="ORF">NOCA1160035</name>
</gene>
<evidence type="ECO:0000259" key="1">
    <source>
        <dbReference type="Pfam" id="PF03795"/>
    </source>
</evidence>
<protein>
    <submittedName>
        <fullName evidence="2">DGPFAETKE family protein</fullName>
    </submittedName>
</protein>
<accession>A0A2P2C9S6</accession>
<dbReference type="PANTHER" id="PTHR35174">
    <property type="entry name" value="BLL7171 PROTEIN-RELATED"/>
    <property type="match status" value="1"/>
</dbReference>
<reference evidence="2" key="1">
    <citation type="submission" date="2015-08" db="EMBL/GenBank/DDBJ databases">
        <authorList>
            <person name="Babu N.S."/>
            <person name="Beckwith C.J."/>
            <person name="Beseler K.G."/>
            <person name="Brison A."/>
            <person name="Carone J.V."/>
            <person name="Caskin T.P."/>
            <person name="Diamond M."/>
            <person name="Durham M.E."/>
            <person name="Foxe J.M."/>
            <person name="Go M."/>
            <person name="Henderson B.A."/>
            <person name="Jones I.B."/>
            <person name="McGettigan J.A."/>
            <person name="Micheletti S.J."/>
            <person name="Nasrallah M.E."/>
            <person name="Ortiz D."/>
            <person name="Piller C.R."/>
            <person name="Privatt S.R."/>
            <person name="Schneider S.L."/>
            <person name="Sharp S."/>
            <person name="Smith T.C."/>
            <person name="Stanton J.D."/>
            <person name="Ullery H.E."/>
            <person name="Wilson R.J."/>
            <person name="Serrano M.G."/>
            <person name="Buck G."/>
            <person name="Lee V."/>
            <person name="Wang Y."/>
            <person name="Carvalho R."/>
            <person name="Voegtly L."/>
            <person name="Shi R."/>
            <person name="Duckworth R."/>
            <person name="Johnson A."/>
            <person name="Loviza R."/>
            <person name="Walstead R."/>
            <person name="Shah Z."/>
            <person name="Kiflezghi M."/>
            <person name="Wade K."/>
            <person name="Ball S.L."/>
            <person name="Bradley K.W."/>
            <person name="Asai D.J."/>
            <person name="Bowman C.A."/>
            <person name="Russell D.A."/>
            <person name="Pope W.H."/>
            <person name="Jacobs-Sera D."/>
            <person name="Hendrix R.W."/>
            <person name="Hatfull G.F."/>
        </authorList>
    </citation>
    <scope>NUCLEOTIDE SEQUENCE</scope>
</reference>
<feature type="domain" description="YCII-related" evidence="1">
    <location>
        <begin position="48"/>
        <end position="91"/>
    </location>
</feature>
<sequence length="124" mass="13553">MPRFMGFVRMEENIGTPPQSLFDAMDVHIGERAAKGIFLDGGGLYGTEDAVNFVVRDGEVTRVDGPYAEGKEVVGGWAIMEYADLDEAVADQRQFADLHAKHWPEVTVISTLRQISDGPEAPGD</sequence>
<dbReference type="AlphaFoldDB" id="A0A2P2C9S6"/>
<proteinExistence type="predicted"/>
<dbReference type="EMBL" id="CZKB01000008">
    <property type="protein sequence ID" value="CUR58741.1"/>
    <property type="molecule type" value="Genomic_DNA"/>
</dbReference>
<organism evidence="2">
    <name type="scientific">metagenome</name>
    <dbReference type="NCBI Taxonomy" id="256318"/>
    <lineage>
        <taxon>unclassified sequences</taxon>
        <taxon>metagenomes</taxon>
    </lineage>
</organism>
<dbReference type="InterPro" id="IPR011008">
    <property type="entry name" value="Dimeric_a/b-barrel"/>
</dbReference>
<name>A0A2P2C9S6_9ZZZZ</name>
<dbReference type="Pfam" id="PF03795">
    <property type="entry name" value="YCII"/>
    <property type="match status" value="1"/>
</dbReference>
<evidence type="ECO:0000313" key="2">
    <source>
        <dbReference type="EMBL" id="CUR58741.1"/>
    </source>
</evidence>
<dbReference type="Gene3D" id="3.30.70.1060">
    <property type="entry name" value="Dimeric alpha+beta barrel"/>
    <property type="match status" value="1"/>
</dbReference>
<dbReference type="SUPFAM" id="SSF54909">
    <property type="entry name" value="Dimeric alpha+beta barrel"/>
    <property type="match status" value="1"/>
</dbReference>